<organism evidence="1 2">
    <name type="scientific">Scleroderma citrinum Foug A</name>
    <dbReference type="NCBI Taxonomy" id="1036808"/>
    <lineage>
        <taxon>Eukaryota</taxon>
        <taxon>Fungi</taxon>
        <taxon>Dikarya</taxon>
        <taxon>Basidiomycota</taxon>
        <taxon>Agaricomycotina</taxon>
        <taxon>Agaricomycetes</taxon>
        <taxon>Agaricomycetidae</taxon>
        <taxon>Boletales</taxon>
        <taxon>Sclerodermatineae</taxon>
        <taxon>Sclerodermataceae</taxon>
        <taxon>Scleroderma</taxon>
    </lineage>
</organism>
<sequence length="127" mass="14445">MYTILKLKPDSRNWIIFKNRIKWALAAHGVVSHLDATKALKPAPPADPKQMDAYEAELAAWEKTEFTCHQQLTRALPDFTLWKILHATSVADMWTTIVTEFESKTVLVQADLHAHFQSLECAKKGDL</sequence>
<dbReference type="Proteomes" id="UP000053989">
    <property type="component" value="Unassembled WGS sequence"/>
</dbReference>
<proteinExistence type="predicted"/>
<dbReference type="EMBL" id="KN822005">
    <property type="protein sequence ID" value="KIM69871.1"/>
    <property type="molecule type" value="Genomic_DNA"/>
</dbReference>
<evidence type="ECO:0000313" key="1">
    <source>
        <dbReference type="EMBL" id="KIM69871.1"/>
    </source>
</evidence>
<evidence type="ECO:0000313" key="2">
    <source>
        <dbReference type="Proteomes" id="UP000053989"/>
    </source>
</evidence>
<reference evidence="1 2" key="1">
    <citation type="submission" date="2014-04" db="EMBL/GenBank/DDBJ databases">
        <authorList>
            <consortium name="DOE Joint Genome Institute"/>
            <person name="Kuo A."/>
            <person name="Kohler A."/>
            <person name="Nagy L.G."/>
            <person name="Floudas D."/>
            <person name="Copeland A."/>
            <person name="Barry K.W."/>
            <person name="Cichocki N."/>
            <person name="Veneault-Fourrey C."/>
            <person name="LaButti K."/>
            <person name="Lindquist E.A."/>
            <person name="Lipzen A."/>
            <person name="Lundell T."/>
            <person name="Morin E."/>
            <person name="Murat C."/>
            <person name="Sun H."/>
            <person name="Tunlid A."/>
            <person name="Henrissat B."/>
            <person name="Grigoriev I.V."/>
            <person name="Hibbett D.S."/>
            <person name="Martin F."/>
            <person name="Nordberg H.P."/>
            <person name="Cantor M.N."/>
            <person name="Hua S.X."/>
        </authorList>
    </citation>
    <scope>NUCLEOTIDE SEQUENCE [LARGE SCALE GENOMIC DNA]</scope>
    <source>
        <strain evidence="1 2">Foug A</strain>
    </source>
</reference>
<name>A0A0C3EPT5_9AGAM</name>
<dbReference type="STRING" id="1036808.A0A0C3EPT5"/>
<dbReference type="InParanoid" id="A0A0C3EPT5"/>
<reference evidence="2" key="2">
    <citation type="submission" date="2015-01" db="EMBL/GenBank/DDBJ databases">
        <title>Evolutionary Origins and Diversification of the Mycorrhizal Mutualists.</title>
        <authorList>
            <consortium name="DOE Joint Genome Institute"/>
            <consortium name="Mycorrhizal Genomics Consortium"/>
            <person name="Kohler A."/>
            <person name="Kuo A."/>
            <person name="Nagy L.G."/>
            <person name="Floudas D."/>
            <person name="Copeland A."/>
            <person name="Barry K.W."/>
            <person name="Cichocki N."/>
            <person name="Veneault-Fourrey C."/>
            <person name="LaButti K."/>
            <person name="Lindquist E.A."/>
            <person name="Lipzen A."/>
            <person name="Lundell T."/>
            <person name="Morin E."/>
            <person name="Murat C."/>
            <person name="Riley R."/>
            <person name="Ohm R."/>
            <person name="Sun H."/>
            <person name="Tunlid A."/>
            <person name="Henrissat B."/>
            <person name="Grigoriev I.V."/>
            <person name="Hibbett D.S."/>
            <person name="Martin F."/>
        </authorList>
    </citation>
    <scope>NUCLEOTIDE SEQUENCE [LARGE SCALE GENOMIC DNA]</scope>
    <source>
        <strain evidence="2">Foug A</strain>
    </source>
</reference>
<keyword evidence="2" id="KW-1185">Reference proteome</keyword>
<dbReference type="OrthoDB" id="3269759at2759"/>
<dbReference type="AlphaFoldDB" id="A0A0C3EPT5"/>
<gene>
    <name evidence="1" type="ORF">SCLCIDRAFT_102012</name>
</gene>
<accession>A0A0C3EPT5</accession>
<dbReference type="HOGENOM" id="CLU_078575_3_1_1"/>
<dbReference type="Pfam" id="PF14223">
    <property type="entry name" value="Retrotran_gag_2"/>
    <property type="match status" value="1"/>
</dbReference>
<protein>
    <submittedName>
        <fullName evidence="1">Uncharacterized protein</fullName>
    </submittedName>
</protein>